<evidence type="ECO:0000313" key="2">
    <source>
        <dbReference type="Proteomes" id="UP000824123"/>
    </source>
</evidence>
<comment type="caution">
    <text evidence="1">The sequence shown here is derived from an EMBL/GenBank/DDBJ whole genome shotgun (WGS) entry which is preliminary data.</text>
</comment>
<dbReference type="PROSITE" id="PS51257">
    <property type="entry name" value="PROKAR_LIPOPROTEIN"/>
    <property type="match status" value="1"/>
</dbReference>
<accession>A0A9D1LSW6</accession>
<reference evidence="1" key="2">
    <citation type="journal article" date="2021" name="PeerJ">
        <title>Extensive microbial diversity within the chicken gut microbiome revealed by metagenomics and culture.</title>
        <authorList>
            <person name="Gilroy R."/>
            <person name="Ravi A."/>
            <person name="Getino M."/>
            <person name="Pursley I."/>
            <person name="Horton D.L."/>
            <person name="Alikhan N.F."/>
            <person name="Baker D."/>
            <person name="Gharbi K."/>
            <person name="Hall N."/>
            <person name="Watson M."/>
            <person name="Adriaenssens E.M."/>
            <person name="Foster-Nyarko E."/>
            <person name="Jarju S."/>
            <person name="Secka A."/>
            <person name="Antonio M."/>
            <person name="Oren A."/>
            <person name="Chaudhuri R.R."/>
            <person name="La Ragione R."/>
            <person name="Hildebrand F."/>
            <person name="Pallen M.J."/>
        </authorList>
    </citation>
    <scope>NUCLEOTIDE SEQUENCE</scope>
    <source>
        <strain evidence="1">ChiSxjej2B14-8506</strain>
    </source>
</reference>
<sequence length="339" mass="36530">MGKYIGREGGRYMMEQSRSTVRRAWAAVLAVALGCIMCASGLAITPEQYQKALEENVDAYSGTRLWRAVAGQLRADEACVMDGDGTFTIVDEQGNAYLTTDSARMSISGEVHEGSIIKLNVQVTPVDSATRQFEYQAFSLSEIAFKSMLSRSAMASDMSAYLYLYDVYPYAMWANDSVFGDNSRSVTTALGGVLYAINSSSSQDAQRISLSVEVLGQAGDEDEARALDNLNANYALESISSLVYELDVCKDTCSTLLKQGDSGDAPGELMGDMRACAAEYYALGAGGYAKLNDLTNALNPCFEQMLDAISALEGEISPEMLEALDSAIDGMNAALKLMY</sequence>
<organism evidence="1 2">
    <name type="scientific">Candidatus Fimadaptatus faecigallinarum</name>
    <dbReference type="NCBI Taxonomy" id="2840814"/>
    <lineage>
        <taxon>Bacteria</taxon>
        <taxon>Bacillati</taxon>
        <taxon>Bacillota</taxon>
        <taxon>Clostridia</taxon>
        <taxon>Eubacteriales</taxon>
        <taxon>Candidatus Fimadaptatus</taxon>
    </lineage>
</organism>
<gene>
    <name evidence="1" type="ORF">IAC59_09040</name>
</gene>
<dbReference type="Proteomes" id="UP000824123">
    <property type="component" value="Unassembled WGS sequence"/>
</dbReference>
<dbReference type="EMBL" id="DVNK01000053">
    <property type="protein sequence ID" value="HIU47382.1"/>
    <property type="molecule type" value="Genomic_DNA"/>
</dbReference>
<name>A0A9D1LSW6_9FIRM</name>
<evidence type="ECO:0000313" key="1">
    <source>
        <dbReference type="EMBL" id="HIU47382.1"/>
    </source>
</evidence>
<dbReference type="AlphaFoldDB" id="A0A9D1LSW6"/>
<protein>
    <submittedName>
        <fullName evidence="1">Uncharacterized protein</fullName>
    </submittedName>
</protein>
<reference evidence="1" key="1">
    <citation type="submission" date="2020-10" db="EMBL/GenBank/DDBJ databases">
        <authorList>
            <person name="Gilroy R."/>
        </authorList>
    </citation>
    <scope>NUCLEOTIDE SEQUENCE</scope>
    <source>
        <strain evidence="1">ChiSxjej2B14-8506</strain>
    </source>
</reference>
<proteinExistence type="predicted"/>